<sequence>MSSLEWIAFACLIAAIFVFGTWVSVLPVNAADAAPSLQEFEKGKALLDQHQLAEAESSWAAVRKDDLYGPVALILLARAYRDKHDAAKSEALYRDALNHFSNSIYGSLVKKELVDLLVQEGKAEAVPLLAELIRAADAKSKPRLLLSLAQLEARLGRYHEAAKHYKTLYVHFPASVEGLHAAEALRGLAARGRIESPTYTLREKTQRARLLYQAGRFDLAAEVYQGMLKEQPSDQSLRLKLATCQYKDRKNQSAVNLLKEILKTNPPASLRLEALYLLSRLYWRLERDKDFELCCKALVDSGNERFRKIALFNLGAYNFEKKRFEAARDYFDRLSKLGPDAKMAFQTKWRMAWISYLKGDFAKSAHQFQQLKTMTASVDLQYPCLYWQGRSLLKLNKTEEAVKLFKEICERAPMSYYGYESADVLKTLKIQTHPMNGQADKFPDATLSASLRANPRAAQAVKLQELNLHEFALLNFDALPTRLQAEPAIALLRARSAYLLGQYSKARAALSCAYGKFMDNPPKDAPREFVEMAFPRVHYEETLRQASRHSLDPNLVWSIIRQESLYDPCAVSPAGAVGLMQVMPNVSGLADASRKASPSVIQQLLDPRQNLTIGARILKKNLTTFGGNIVLAVASYNADIRKVKSWMKSNAALAPDEFIEMIPYQETRLYVKRVLAGSRTYRILHSRQNLAELW</sequence>
<dbReference type="AlphaFoldDB" id="A0A7C4ARL3"/>
<evidence type="ECO:0000256" key="2">
    <source>
        <dbReference type="PROSITE-ProRule" id="PRU00339"/>
    </source>
</evidence>
<dbReference type="Pfam" id="PF14559">
    <property type="entry name" value="TPR_19"/>
    <property type="match status" value="1"/>
</dbReference>
<evidence type="ECO:0000259" key="4">
    <source>
        <dbReference type="Pfam" id="PF09976"/>
    </source>
</evidence>
<dbReference type="GO" id="GO:0008933">
    <property type="term" value="F:peptidoglycan lytic transglycosylase activity"/>
    <property type="evidence" value="ECO:0007669"/>
    <property type="project" value="InterPro"/>
</dbReference>
<dbReference type="InterPro" id="IPR019734">
    <property type="entry name" value="TPR_rpt"/>
</dbReference>
<gene>
    <name evidence="5" type="ORF">ENV54_06450</name>
</gene>
<organism evidence="5">
    <name type="scientific">Desulfomonile tiedjei</name>
    <dbReference type="NCBI Taxonomy" id="2358"/>
    <lineage>
        <taxon>Bacteria</taxon>
        <taxon>Pseudomonadati</taxon>
        <taxon>Thermodesulfobacteriota</taxon>
        <taxon>Desulfomonilia</taxon>
        <taxon>Desulfomonilales</taxon>
        <taxon>Desulfomonilaceae</taxon>
        <taxon>Desulfomonile</taxon>
    </lineage>
</organism>
<dbReference type="InterPro" id="IPR011990">
    <property type="entry name" value="TPR-like_helical_dom_sf"/>
</dbReference>
<comment type="caution">
    <text evidence="5">The sequence shown here is derived from an EMBL/GenBank/DDBJ whole genome shotgun (WGS) entry which is preliminary data.</text>
</comment>
<feature type="domain" description="Transglycosylase SLT" evidence="3">
    <location>
        <begin position="545"/>
        <end position="657"/>
    </location>
</feature>
<dbReference type="CDD" id="cd13401">
    <property type="entry name" value="Slt70-like"/>
    <property type="match status" value="1"/>
</dbReference>
<comment type="similarity">
    <text evidence="1">Belongs to the transglycosylase Slt family.</text>
</comment>
<dbReference type="SUPFAM" id="SSF81901">
    <property type="entry name" value="HCP-like"/>
    <property type="match status" value="1"/>
</dbReference>
<dbReference type="PROSITE" id="PS50005">
    <property type="entry name" value="TPR"/>
    <property type="match status" value="1"/>
</dbReference>
<dbReference type="Pfam" id="PF01464">
    <property type="entry name" value="SLT"/>
    <property type="match status" value="1"/>
</dbReference>
<evidence type="ECO:0000259" key="3">
    <source>
        <dbReference type="Pfam" id="PF01464"/>
    </source>
</evidence>
<dbReference type="Pfam" id="PF13174">
    <property type="entry name" value="TPR_6"/>
    <property type="match status" value="1"/>
</dbReference>
<dbReference type="PANTHER" id="PTHR37423:SF2">
    <property type="entry name" value="MEMBRANE-BOUND LYTIC MUREIN TRANSGLYCOSYLASE C"/>
    <property type="match status" value="1"/>
</dbReference>
<feature type="domain" description="Ancillary SecYEG translocon subunit/Cell division coordinator CpoB TPR" evidence="4">
    <location>
        <begin position="8"/>
        <end position="125"/>
    </location>
</feature>
<dbReference type="Gene3D" id="1.25.40.10">
    <property type="entry name" value="Tetratricopeptide repeat domain"/>
    <property type="match status" value="3"/>
</dbReference>
<protein>
    <submittedName>
        <fullName evidence="5">Tetratricopeptide repeat protein</fullName>
    </submittedName>
</protein>
<evidence type="ECO:0000313" key="5">
    <source>
        <dbReference type="EMBL" id="HGH60921.1"/>
    </source>
</evidence>
<dbReference type="InterPro" id="IPR008258">
    <property type="entry name" value="Transglycosylase_SLT_dom_1"/>
</dbReference>
<dbReference type="Pfam" id="PF13432">
    <property type="entry name" value="TPR_16"/>
    <property type="match status" value="1"/>
</dbReference>
<dbReference type="PROSITE" id="PS00922">
    <property type="entry name" value="TRANSGLYCOSYLASE"/>
    <property type="match status" value="1"/>
</dbReference>
<dbReference type="Gene3D" id="1.10.530.10">
    <property type="match status" value="1"/>
</dbReference>
<dbReference type="EMBL" id="DTGT01000197">
    <property type="protein sequence ID" value="HGH60921.1"/>
    <property type="molecule type" value="Genomic_DNA"/>
</dbReference>
<dbReference type="SUPFAM" id="SSF53955">
    <property type="entry name" value="Lysozyme-like"/>
    <property type="match status" value="1"/>
</dbReference>
<dbReference type="SUPFAM" id="SSF48452">
    <property type="entry name" value="TPR-like"/>
    <property type="match status" value="2"/>
</dbReference>
<dbReference type="SMART" id="SM00028">
    <property type="entry name" value="TPR"/>
    <property type="match status" value="6"/>
</dbReference>
<dbReference type="GO" id="GO:0000270">
    <property type="term" value="P:peptidoglycan metabolic process"/>
    <property type="evidence" value="ECO:0007669"/>
    <property type="project" value="InterPro"/>
</dbReference>
<name>A0A7C4ARL3_9BACT</name>
<dbReference type="GO" id="GO:0016020">
    <property type="term" value="C:membrane"/>
    <property type="evidence" value="ECO:0007669"/>
    <property type="project" value="InterPro"/>
</dbReference>
<dbReference type="InterPro" id="IPR018704">
    <property type="entry name" value="SecYEG/CpoB_TPR"/>
</dbReference>
<accession>A0A7C4ARL3</accession>
<dbReference type="PANTHER" id="PTHR37423">
    <property type="entry name" value="SOLUBLE LYTIC MUREIN TRANSGLYCOSYLASE-RELATED"/>
    <property type="match status" value="1"/>
</dbReference>
<evidence type="ECO:0000256" key="1">
    <source>
        <dbReference type="ARBA" id="ARBA00007734"/>
    </source>
</evidence>
<proteinExistence type="inferred from homology"/>
<dbReference type="InterPro" id="IPR000189">
    <property type="entry name" value="Transglyc_AS"/>
</dbReference>
<feature type="repeat" description="TPR" evidence="2">
    <location>
        <begin position="308"/>
        <end position="341"/>
    </location>
</feature>
<dbReference type="InterPro" id="IPR023346">
    <property type="entry name" value="Lysozyme-like_dom_sf"/>
</dbReference>
<keyword evidence="2" id="KW-0802">TPR repeat</keyword>
<reference evidence="5" key="1">
    <citation type="journal article" date="2020" name="mSystems">
        <title>Genome- and Community-Level Interaction Insights into Carbon Utilization and Element Cycling Functions of Hydrothermarchaeota in Hydrothermal Sediment.</title>
        <authorList>
            <person name="Zhou Z."/>
            <person name="Liu Y."/>
            <person name="Xu W."/>
            <person name="Pan J."/>
            <person name="Luo Z.H."/>
            <person name="Li M."/>
        </authorList>
    </citation>
    <scope>NUCLEOTIDE SEQUENCE [LARGE SCALE GENOMIC DNA]</scope>
    <source>
        <strain evidence="5">SpSt-769</strain>
    </source>
</reference>
<dbReference type="Pfam" id="PF09976">
    <property type="entry name" value="TPR_21"/>
    <property type="match status" value="1"/>
</dbReference>